<dbReference type="RefSeq" id="WP_060818540.1">
    <property type="nucleotide sequence ID" value="NZ_FCOC02000004.1"/>
</dbReference>
<organism evidence="1 2">
    <name type="scientific">Caballeronia sordidicola</name>
    <name type="common">Burkholderia sordidicola</name>
    <dbReference type="NCBI Taxonomy" id="196367"/>
    <lineage>
        <taxon>Bacteria</taxon>
        <taxon>Pseudomonadati</taxon>
        <taxon>Pseudomonadota</taxon>
        <taxon>Betaproteobacteria</taxon>
        <taxon>Burkholderiales</taxon>
        <taxon>Burkholderiaceae</taxon>
        <taxon>Caballeronia</taxon>
    </lineage>
</organism>
<dbReference type="OrthoDB" id="8720906at2"/>
<dbReference type="InterPro" id="IPR011051">
    <property type="entry name" value="RmlC_Cupin_sf"/>
</dbReference>
<dbReference type="AlphaFoldDB" id="A0A158FZD6"/>
<protein>
    <recommendedName>
        <fullName evidence="3">DUF2917 family protein</fullName>
    </recommendedName>
</protein>
<gene>
    <name evidence="1" type="ORF">AWB64_02022</name>
</gene>
<dbReference type="SUPFAM" id="SSF51182">
    <property type="entry name" value="RmlC-like cupins"/>
    <property type="match status" value="1"/>
</dbReference>
<name>A0A158FZD6_CABSO</name>
<evidence type="ECO:0000313" key="1">
    <source>
        <dbReference type="EMBL" id="SAL25214.1"/>
    </source>
</evidence>
<dbReference type="Proteomes" id="UP000054893">
    <property type="component" value="Unassembled WGS sequence"/>
</dbReference>
<sequence length="104" mass="11764">MREIRTLEQQPSEAPACWLIDRPHTLTVCRGTVWLTIEGDTADWWLRAGDTLELAPGSKVWISASESGSRFVLASAPVFSSTRRFALSLYWMLARLGQRRSRAI</sequence>
<proteinExistence type="predicted"/>
<dbReference type="EMBL" id="FCOC02000004">
    <property type="protein sequence ID" value="SAL25214.1"/>
    <property type="molecule type" value="Genomic_DNA"/>
</dbReference>
<accession>A0A158FZD6</accession>
<dbReference type="Pfam" id="PF11142">
    <property type="entry name" value="DUF2917"/>
    <property type="match status" value="1"/>
</dbReference>
<dbReference type="InterPro" id="IPR021317">
    <property type="entry name" value="DUF2917"/>
</dbReference>
<reference evidence="1 2" key="1">
    <citation type="submission" date="2016-01" db="EMBL/GenBank/DDBJ databases">
        <authorList>
            <person name="Oliw E.H."/>
        </authorList>
    </citation>
    <scope>NUCLEOTIDE SEQUENCE [LARGE SCALE GENOMIC DNA]</scope>
    <source>
        <strain evidence="1">LMG 22029</strain>
    </source>
</reference>
<evidence type="ECO:0000313" key="2">
    <source>
        <dbReference type="Proteomes" id="UP000054893"/>
    </source>
</evidence>
<evidence type="ECO:0008006" key="3">
    <source>
        <dbReference type="Google" id="ProtNLM"/>
    </source>
</evidence>